<evidence type="ECO:0000256" key="1">
    <source>
        <dbReference type="ARBA" id="ARBA00009369"/>
    </source>
</evidence>
<dbReference type="EMBL" id="DROP01000086">
    <property type="protein sequence ID" value="HHI88555.1"/>
    <property type="molecule type" value="Genomic_DNA"/>
</dbReference>
<proteinExistence type="inferred from homology"/>
<dbReference type="InterPro" id="IPR042175">
    <property type="entry name" value="Cell/Rod_MreC_2"/>
</dbReference>
<dbReference type="PANTHER" id="PTHR34138:SF1">
    <property type="entry name" value="CELL SHAPE-DETERMINING PROTEIN MREC"/>
    <property type="match status" value="1"/>
</dbReference>
<evidence type="ECO:0000256" key="2">
    <source>
        <dbReference type="ARBA" id="ARBA00013855"/>
    </source>
</evidence>
<dbReference type="InterPro" id="IPR042177">
    <property type="entry name" value="Cell/Rod_1"/>
</dbReference>
<dbReference type="InterPro" id="IPR007221">
    <property type="entry name" value="MreC"/>
</dbReference>
<feature type="domain" description="Rod shape-determining protein MreC beta-barrel core" evidence="6">
    <location>
        <begin position="134"/>
        <end position="249"/>
    </location>
</feature>
<name>A0A7V5U102_9PROT</name>
<comment type="caution">
    <text evidence="7">The sequence shown here is derived from an EMBL/GenBank/DDBJ whole genome shotgun (WGS) entry which is preliminary data.</text>
</comment>
<organism evidence="7">
    <name type="scientific">Hellea balneolensis</name>
    <dbReference type="NCBI Taxonomy" id="287478"/>
    <lineage>
        <taxon>Bacteria</taxon>
        <taxon>Pseudomonadati</taxon>
        <taxon>Pseudomonadota</taxon>
        <taxon>Alphaproteobacteria</taxon>
        <taxon>Maricaulales</taxon>
        <taxon>Robiginitomaculaceae</taxon>
        <taxon>Hellea</taxon>
    </lineage>
</organism>
<evidence type="ECO:0000256" key="3">
    <source>
        <dbReference type="ARBA" id="ARBA00022960"/>
    </source>
</evidence>
<dbReference type="AlphaFoldDB" id="A0A7V5U102"/>
<evidence type="ECO:0000256" key="4">
    <source>
        <dbReference type="ARBA" id="ARBA00032089"/>
    </source>
</evidence>
<sequence length="304" mass="34051">MSPSGYNRPQRRRNVRRVIAIALIISSLLVLLADRQQRQMLASGRLAADSVSARVMGVIAAPKRGIEKLFTNMEERQNAFRDNKRLRQEVERLRPFENQVLDLQMRLGRFEKMLGVQAGPDFSQTKILGRAVTETRGPFVHSALLNIGANKGVKREYAVMTSRGLYGHIVRVGRHSSRVLLLNDLNSRIPVMSQRSGARAILIGKNGTRPTLSYIAPDADWKTGDRVVTSGDGGIFPQGLAVGVVELDRDREWSVKLFSLETPIDWVWVYPFTPILPPEQDVAGDVKSMQEQKDNSAPQSVKQR</sequence>
<dbReference type="GO" id="GO:0005886">
    <property type="term" value="C:plasma membrane"/>
    <property type="evidence" value="ECO:0007669"/>
    <property type="project" value="TreeGrafter"/>
</dbReference>
<dbReference type="InterPro" id="IPR055342">
    <property type="entry name" value="MreC_beta-barrel_core"/>
</dbReference>
<evidence type="ECO:0000313" key="7">
    <source>
        <dbReference type="EMBL" id="HHI88555.1"/>
    </source>
</evidence>
<comment type="similarity">
    <text evidence="1">Belongs to the MreC family.</text>
</comment>
<gene>
    <name evidence="7" type="ORF">ENK01_01260</name>
</gene>
<dbReference type="GO" id="GO:0008360">
    <property type="term" value="P:regulation of cell shape"/>
    <property type="evidence" value="ECO:0007669"/>
    <property type="project" value="UniProtKB-KW"/>
</dbReference>
<reference evidence="7" key="1">
    <citation type="journal article" date="2020" name="mSystems">
        <title>Genome- and Community-Level Interaction Insights into Carbon Utilization and Element Cycling Functions of Hydrothermarchaeota in Hydrothermal Sediment.</title>
        <authorList>
            <person name="Zhou Z."/>
            <person name="Liu Y."/>
            <person name="Xu W."/>
            <person name="Pan J."/>
            <person name="Luo Z.H."/>
            <person name="Li M."/>
        </authorList>
    </citation>
    <scope>NUCLEOTIDE SEQUENCE [LARGE SCALE GENOMIC DNA]</scope>
    <source>
        <strain evidence="7">HyVt-538</strain>
    </source>
</reference>
<feature type="non-terminal residue" evidence="7">
    <location>
        <position position="304"/>
    </location>
</feature>
<dbReference type="Gene3D" id="2.40.10.340">
    <property type="entry name" value="Rod shape-determining protein MreC, domain 1"/>
    <property type="match status" value="1"/>
</dbReference>
<dbReference type="PANTHER" id="PTHR34138">
    <property type="entry name" value="CELL SHAPE-DETERMINING PROTEIN MREC"/>
    <property type="match status" value="1"/>
</dbReference>
<feature type="region of interest" description="Disordered" evidence="5">
    <location>
        <begin position="281"/>
        <end position="304"/>
    </location>
</feature>
<keyword evidence="3" id="KW-0133">Cell shape</keyword>
<dbReference type="Gene3D" id="2.40.10.350">
    <property type="entry name" value="Rod shape-determining protein MreC, domain 2"/>
    <property type="match status" value="1"/>
</dbReference>
<evidence type="ECO:0000256" key="5">
    <source>
        <dbReference type="SAM" id="MobiDB-lite"/>
    </source>
</evidence>
<dbReference type="Proteomes" id="UP000885806">
    <property type="component" value="Unassembled WGS sequence"/>
</dbReference>
<protein>
    <recommendedName>
        <fullName evidence="2">Cell shape-determining protein MreC</fullName>
    </recommendedName>
    <alternativeName>
        <fullName evidence="4">Cell shape protein MreC</fullName>
    </alternativeName>
</protein>
<accession>A0A7V5U102</accession>
<dbReference type="Pfam" id="PF04085">
    <property type="entry name" value="MreC"/>
    <property type="match status" value="1"/>
</dbReference>
<feature type="compositionally biased region" description="Polar residues" evidence="5">
    <location>
        <begin position="295"/>
        <end position="304"/>
    </location>
</feature>
<evidence type="ECO:0000259" key="6">
    <source>
        <dbReference type="Pfam" id="PF04085"/>
    </source>
</evidence>